<sequence length="113" mass="12404">MRDDHLRSADFLEVQTYPTLTFTSTGIRRHGEGFLVEGDLTIKDVTRRITAEVEISGFTPGHDGVPRAGCSATFDIDRNDYNVTFSKVLETGGVMAGDRVSIQLSILAILQQS</sequence>
<evidence type="ECO:0000313" key="3">
    <source>
        <dbReference type="EMBL" id="KAB8194271.1"/>
    </source>
</evidence>
<dbReference type="SMART" id="SM00867">
    <property type="entry name" value="YceI"/>
    <property type="match status" value="1"/>
</dbReference>
<evidence type="ECO:0000313" key="4">
    <source>
        <dbReference type="Proteomes" id="UP000312512"/>
    </source>
</evidence>
<comment type="similarity">
    <text evidence="1">Belongs to the UPF0312 family.</text>
</comment>
<evidence type="ECO:0000259" key="2">
    <source>
        <dbReference type="SMART" id="SM00867"/>
    </source>
</evidence>
<accession>A0A5C4WIH5</accession>
<dbReference type="Pfam" id="PF04264">
    <property type="entry name" value="YceI"/>
    <property type="match status" value="1"/>
</dbReference>
<dbReference type="InterPro" id="IPR007372">
    <property type="entry name" value="Lipid/polyisoprenoid-bd_YceI"/>
</dbReference>
<gene>
    <name evidence="3" type="ORF">FH608_019125</name>
</gene>
<dbReference type="Gene3D" id="2.40.128.110">
    <property type="entry name" value="Lipid/polyisoprenoid-binding, YceI-like"/>
    <property type="match status" value="1"/>
</dbReference>
<keyword evidence="4" id="KW-1185">Reference proteome</keyword>
<reference evidence="3 4" key="1">
    <citation type="submission" date="2019-10" db="EMBL/GenBank/DDBJ databases">
        <title>Nonomuraea sp. nov., isolated from Phyllanthus amarus.</title>
        <authorList>
            <person name="Klykleung N."/>
            <person name="Tanasupawat S."/>
        </authorList>
    </citation>
    <scope>NUCLEOTIDE SEQUENCE [LARGE SCALE GENOMIC DNA]</scope>
    <source>
        <strain evidence="3 4">PA1-10</strain>
    </source>
</reference>
<dbReference type="OrthoDB" id="9811006at2"/>
<name>A0A5C4WIH5_9ACTN</name>
<proteinExistence type="inferred from homology"/>
<dbReference type="InterPro" id="IPR036761">
    <property type="entry name" value="TTHA0802/YceI-like_sf"/>
</dbReference>
<dbReference type="SUPFAM" id="SSF101874">
    <property type="entry name" value="YceI-like"/>
    <property type="match status" value="1"/>
</dbReference>
<dbReference type="Proteomes" id="UP000312512">
    <property type="component" value="Unassembled WGS sequence"/>
</dbReference>
<organism evidence="3 4">
    <name type="scientific">Nonomuraea phyllanthi</name>
    <dbReference type="NCBI Taxonomy" id="2219224"/>
    <lineage>
        <taxon>Bacteria</taxon>
        <taxon>Bacillati</taxon>
        <taxon>Actinomycetota</taxon>
        <taxon>Actinomycetes</taxon>
        <taxon>Streptosporangiales</taxon>
        <taxon>Streptosporangiaceae</taxon>
        <taxon>Nonomuraea</taxon>
    </lineage>
</organism>
<dbReference type="AlphaFoldDB" id="A0A5C4WIH5"/>
<comment type="caution">
    <text evidence="3">The sequence shown here is derived from an EMBL/GenBank/DDBJ whole genome shotgun (WGS) entry which is preliminary data.</text>
</comment>
<feature type="domain" description="Lipid/polyisoprenoid-binding YceI-like" evidence="2">
    <location>
        <begin position="1"/>
        <end position="109"/>
    </location>
</feature>
<dbReference type="PANTHER" id="PTHR34406:SF1">
    <property type="entry name" value="PROTEIN YCEI"/>
    <property type="match status" value="1"/>
</dbReference>
<dbReference type="EMBL" id="VDLX02000006">
    <property type="protein sequence ID" value="KAB8194271.1"/>
    <property type="molecule type" value="Genomic_DNA"/>
</dbReference>
<dbReference type="PANTHER" id="PTHR34406">
    <property type="entry name" value="PROTEIN YCEI"/>
    <property type="match status" value="1"/>
</dbReference>
<protein>
    <recommendedName>
        <fullName evidence="2">Lipid/polyisoprenoid-binding YceI-like domain-containing protein</fullName>
    </recommendedName>
</protein>
<evidence type="ECO:0000256" key="1">
    <source>
        <dbReference type="ARBA" id="ARBA00008812"/>
    </source>
</evidence>